<accession>A0AA38HIC4</accession>
<reference evidence="1" key="1">
    <citation type="journal article" date="2023" name="G3 (Bethesda)">
        <title>Whole genome assemblies of Zophobas morio and Tenebrio molitor.</title>
        <authorList>
            <person name="Kaur S."/>
            <person name="Stinson S.A."/>
            <person name="diCenzo G.C."/>
        </authorList>
    </citation>
    <scope>NUCLEOTIDE SEQUENCE</scope>
    <source>
        <strain evidence="1">QUZm001</strain>
    </source>
</reference>
<gene>
    <name evidence="1" type="ORF">Zmor_003901</name>
</gene>
<evidence type="ECO:0000313" key="1">
    <source>
        <dbReference type="EMBL" id="KAJ3628712.1"/>
    </source>
</evidence>
<sequence length="105" mass="11606">MNTYSQSPTRIASITPILCTLCAQTCHSLDDTQLRNVLYADKMAIYYIKAACLIAPKSANLPSDACQLVSTLKKYYNCGKEQSLFIGRRALAPLLPLTFDNKVIS</sequence>
<evidence type="ECO:0000313" key="2">
    <source>
        <dbReference type="Proteomes" id="UP001168821"/>
    </source>
</evidence>
<dbReference type="Proteomes" id="UP001168821">
    <property type="component" value="Unassembled WGS sequence"/>
</dbReference>
<organism evidence="1 2">
    <name type="scientific">Zophobas morio</name>
    <dbReference type="NCBI Taxonomy" id="2755281"/>
    <lineage>
        <taxon>Eukaryota</taxon>
        <taxon>Metazoa</taxon>
        <taxon>Ecdysozoa</taxon>
        <taxon>Arthropoda</taxon>
        <taxon>Hexapoda</taxon>
        <taxon>Insecta</taxon>
        <taxon>Pterygota</taxon>
        <taxon>Neoptera</taxon>
        <taxon>Endopterygota</taxon>
        <taxon>Coleoptera</taxon>
        <taxon>Polyphaga</taxon>
        <taxon>Cucujiformia</taxon>
        <taxon>Tenebrionidae</taxon>
        <taxon>Zophobas</taxon>
    </lineage>
</organism>
<dbReference type="AlphaFoldDB" id="A0AA38HIC4"/>
<name>A0AA38HIC4_9CUCU</name>
<keyword evidence="2" id="KW-1185">Reference proteome</keyword>
<comment type="caution">
    <text evidence="1">The sequence shown here is derived from an EMBL/GenBank/DDBJ whole genome shotgun (WGS) entry which is preliminary data.</text>
</comment>
<proteinExistence type="predicted"/>
<protein>
    <submittedName>
        <fullName evidence="1">Uncharacterized protein</fullName>
    </submittedName>
</protein>
<dbReference type="EMBL" id="JALNTZ010001085">
    <property type="protein sequence ID" value="KAJ3628712.1"/>
    <property type="molecule type" value="Genomic_DNA"/>
</dbReference>